<reference evidence="1" key="1">
    <citation type="submission" date="2018-05" db="EMBL/GenBank/DDBJ databases">
        <authorList>
            <person name="Lanie J.A."/>
            <person name="Ng W.-L."/>
            <person name="Kazmierczak K.M."/>
            <person name="Andrzejewski T.M."/>
            <person name="Davidsen T.M."/>
            <person name="Wayne K.J."/>
            <person name="Tettelin H."/>
            <person name="Glass J.I."/>
            <person name="Rusch D."/>
            <person name="Podicherti R."/>
            <person name="Tsui H.-C.T."/>
            <person name="Winkler M.E."/>
        </authorList>
    </citation>
    <scope>NUCLEOTIDE SEQUENCE</scope>
</reference>
<dbReference type="AlphaFoldDB" id="A0A383BKJ2"/>
<gene>
    <name evidence="1" type="ORF">METZ01_LOCUS473580</name>
</gene>
<proteinExistence type="predicted"/>
<organism evidence="1">
    <name type="scientific">marine metagenome</name>
    <dbReference type="NCBI Taxonomy" id="408172"/>
    <lineage>
        <taxon>unclassified sequences</taxon>
        <taxon>metagenomes</taxon>
        <taxon>ecological metagenomes</taxon>
    </lineage>
</organism>
<evidence type="ECO:0000313" key="1">
    <source>
        <dbReference type="EMBL" id="SVE20726.1"/>
    </source>
</evidence>
<dbReference type="Gene3D" id="3.90.550.10">
    <property type="entry name" value="Spore Coat Polysaccharide Biosynthesis Protein SpsA, Chain A"/>
    <property type="match status" value="1"/>
</dbReference>
<name>A0A383BKJ2_9ZZZZ</name>
<feature type="non-terminal residue" evidence="1">
    <location>
        <position position="93"/>
    </location>
</feature>
<protein>
    <recommendedName>
        <fullName evidence="2">MobA-like NTP transferase domain-containing protein</fullName>
    </recommendedName>
</protein>
<evidence type="ECO:0008006" key="2">
    <source>
        <dbReference type="Google" id="ProtNLM"/>
    </source>
</evidence>
<accession>A0A383BKJ2</accession>
<dbReference type="EMBL" id="UINC01201398">
    <property type="protein sequence ID" value="SVE20726.1"/>
    <property type="molecule type" value="Genomic_DNA"/>
</dbReference>
<dbReference type="InterPro" id="IPR029044">
    <property type="entry name" value="Nucleotide-diphossugar_trans"/>
</dbReference>
<sequence>MAGLGSRFTQDGYRLPKPFIPILGMPMFMAALRSFPEAAKYVFLCRENFLDQFPFERETRQHCPNPTIITVTENTEGQACTCLLAEQETSPDD</sequence>
<dbReference type="SUPFAM" id="SSF53448">
    <property type="entry name" value="Nucleotide-diphospho-sugar transferases"/>
    <property type="match status" value="1"/>
</dbReference>